<feature type="transmembrane region" description="Helical" evidence="2">
    <location>
        <begin position="6"/>
        <end position="25"/>
    </location>
</feature>
<proteinExistence type="predicted"/>
<dbReference type="Proteomes" id="UP000605086">
    <property type="component" value="Unassembled WGS sequence"/>
</dbReference>
<keyword evidence="2" id="KW-1133">Transmembrane helix</keyword>
<name>A0ABX2KNI4_9PROT</name>
<dbReference type="EMBL" id="WHOS01000097">
    <property type="protein sequence ID" value="NUB04258.1"/>
    <property type="molecule type" value="Genomic_DNA"/>
</dbReference>
<keyword evidence="4" id="KW-1185">Reference proteome</keyword>
<evidence type="ECO:0000313" key="3">
    <source>
        <dbReference type="EMBL" id="NUB04258.1"/>
    </source>
</evidence>
<feature type="region of interest" description="Disordered" evidence="1">
    <location>
        <begin position="39"/>
        <end position="76"/>
    </location>
</feature>
<evidence type="ECO:0000256" key="2">
    <source>
        <dbReference type="SAM" id="Phobius"/>
    </source>
</evidence>
<reference evidence="3 4" key="1">
    <citation type="submission" date="2019-10" db="EMBL/GenBank/DDBJ databases">
        <title>Genome sequence of Azospirillum melinis.</title>
        <authorList>
            <person name="Ambrosini A."/>
            <person name="Sant'Anna F.H."/>
            <person name="Cassan F.D."/>
            <person name="Souza E.M."/>
            <person name="Passaglia L.M.P."/>
        </authorList>
    </citation>
    <scope>NUCLEOTIDE SEQUENCE [LARGE SCALE GENOMIC DNA]</scope>
    <source>
        <strain evidence="3 4">TMCY0552</strain>
    </source>
</reference>
<evidence type="ECO:0000313" key="4">
    <source>
        <dbReference type="Proteomes" id="UP000605086"/>
    </source>
</evidence>
<accession>A0ABX2KNI4</accession>
<sequence>YGHSPLLGGLVALTATLGVTPYIALQLKAVAVSFDALTGGGPGACPPPPPPPKPTGAKIASRFGTPSRFGRPTGRR</sequence>
<dbReference type="RefSeq" id="WP_174475102.1">
    <property type="nucleotide sequence ID" value="NZ_WHOS01000097.1"/>
</dbReference>
<keyword evidence="2" id="KW-0472">Membrane</keyword>
<evidence type="ECO:0000256" key="1">
    <source>
        <dbReference type="SAM" id="MobiDB-lite"/>
    </source>
</evidence>
<organism evidence="3 4">
    <name type="scientific">Azospirillum melinis</name>
    <dbReference type="NCBI Taxonomy" id="328839"/>
    <lineage>
        <taxon>Bacteria</taxon>
        <taxon>Pseudomonadati</taxon>
        <taxon>Pseudomonadota</taxon>
        <taxon>Alphaproteobacteria</taxon>
        <taxon>Rhodospirillales</taxon>
        <taxon>Azospirillaceae</taxon>
        <taxon>Azospirillum</taxon>
    </lineage>
</organism>
<keyword evidence="2" id="KW-0812">Transmembrane</keyword>
<protein>
    <submittedName>
        <fullName evidence="3">Uncharacterized protein</fullName>
    </submittedName>
</protein>
<feature type="non-terminal residue" evidence="3">
    <location>
        <position position="1"/>
    </location>
</feature>
<feature type="compositionally biased region" description="Pro residues" evidence="1">
    <location>
        <begin position="44"/>
        <end position="54"/>
    </location>
</feature>
<comment type="caution">
    <text evidence="3">The sequence shown here is derived from an EMBL/GenBank/DDBJ whole genome shotgun (WGS) entry which is preliminary data.</text>
</comment>
<gene>
    <name evidence="3" type="ORF">GBZ48_34175</name>
</gene>